<name>A0A0S4KIC9_BODSA</name>
<dbReference type="AlphaFoldDB" id="A0A0S4KIC9"/>
<dbReference type="Gene3D" id="1.10.238.10">
    <property type="entry name" value="EF-hand"/>
    <property type="match status" value="1"/>
</dbReference>
<protein>
    <recommendedName>
        <fullName evidence="3">EF-hand domain-containing protein</fullName>
    </recommendedName>
</protein>
<sequence>MATFVPFQFSTKGKSAHEKDYPEEETVYKSLAEASQGCFNIDEVRIIRRLFDRADEDGNRFVDTVELRTALKNLHENVATRVIEEILNDSDSESKWSFPAFVHMMRRRLTSDERIHLIAMEEEYIRSMGIDDQEKESLEQFRTFREERRASAVSSHKRSAENSYSGEERLPAVRRQSVPNDVEEYRREFGLE</sequence>
<proteinExistence type="predicted"/>
<dbReference type="InterPro" id="IPR018247">
    <property type="entry name" value="EF_Hand_1_Ca_BS"/>
</dbReference>
<dbReference type="PROSITE" id="PS50222">
    <property type="entry name" value="EF_HAND_2"/>
    <property type="match status" value="1"/>
</dbReference>
<accession>A0A0S4KIC9</accession>
<dbReference type="EMBL" id="CYKH01002138">
    <property type="protein sequence ID" value="CUI15398.1"/>
    <property type="molecule type" value="Genomic_DNA"/>
</dbReference>
<dbReference type="GO" id="GO:0005509">
    <property type="term" value="F:calcium ion binding"/>
    <property type="evidence" value="ECO:0007669"/>
    <property type="project" value="InterPro"/>
</dbReference>
<feature type="region of interest" description="Disordered" evidence="2">
    <location>
        <begin position="149"/>
        <end position="177"/>
    </location>
</feature>
<evidence type="ECO:0000313" key="4">
    <source>
        <dbReference type="EMBL" id="CUI15398.1"/>
    </source>
</evidence>
<evidence type="ECO:0000256" key="1">
    <source>
        <dbReference type="ARBA" id="ARBA00022837"/>
    </source>
</evidence>
<dbReference type="VEuPathDB" id="TriTrypDB:BSAL_41785"/>
<evidence type="ECO:0000256" key="2">
    <source>
        <dbReference type="SAM" id="MobiDB-lite"/>
    </source>
</evidence>
<keyword evidence="5" id="KW-1185">Reference proteome</keyword>
<reference evidence="5" key="1">
    <citation type="submission" date="2015-09" db="EMBL/GenBank/DDBJ databases">
        <authorList>
            <consortium name="Pathogen Informatics"/>
        </authorList>
    </citation>
    <scope>NUCLEOTIDE SEQUENCE [LARGE SCALE GENOMIC DNA]</scope>
    <source>
        <strain evidence="5">Lake Konstanz</strain>
    </source>
</reference>
<evidence type="ECO:0000313" key="5">
    <source>
        <dbReference type="Proteomes" id="UP000051952"/>
    </source>
</evidence>
<dbReference type="Proteomes" id="UP000051952">
    <property type="component" value="Unassembled WGS sequence"/>
</dbReference>
<dbReference type="SUPFAM" id="SSF47473">
    <property type="entry name" value="EF-hand"/>
    <property type="match status" value="1"/>
</dbReference>
<gene>
    <name evidence="4" type="ORF">BSAL_41785</name>
</gene>
<dbReference type="PROSITE" id="PS00018">
    <property type="entry name" value="EF_HAND_1"/>
    <property type="match status" value="1"/>
</dbReference>
<dbReference type="InterPro" id="IPR011992">
    <property type="entry name" value="EF-hand-dom_pair"/>
</dbReference>
<feature type="domain" description="EF-hand" evidence="3">
    <location>
        <begin position="42"/>
        <end position="77"/>
    </location>
</feature>
<organism evidence="4 5">
    <name type="scientific">Bodo saltans</name>
    <name type="common">Flagellated protozoan</name>
    <dbReference type="NCBI Taxonomy" id="75058"/>
    <lineage>
        <taxon>Eukaryota</taxon>
        <taxon>Discoba</taxon>
        <taxon>Euglenozoa</taxon>
        <taxon>Kinetoplastea</taxon>
        <taxon>Metakinetoplastina</taxon>
        <taxon>Eubodonida</taxon>
        <taxon>Bodonidae</taxon>
        <taxon>Bodo</taxon>
    </lineage>
</organism>
<dbReference type="InterPro" id="IPR002048">
    <property type="entry name" value="EF_hand_dom"/>
</dbReference>
<evidence type="ECO:0000259" key="3">
    <source>
        <dbReference type="PROSITE" id="PS50222"/>
    </source>
</evidence>
<keyword evidence="1" id="KW-0106">Calcium</keyword>